<reference evidence="1 2" key="1">
    <citation type="submission" date="2016-05" db="EMBL/GenBank/DDBJ databases">
        <title>A degradative enzymes factory behind the ericoid mycorrhizal symbiosis.</title>
        <authorList>
            <consortium name="DOE Joint Genome Institute"/>
            <person name="Martino E."/>
            <person name="Morin E."/>
            <person name="Grelet G."/>
            <person name="Kuo A."/>
            <person name="Kohler A."/>
            <person name="Daghino S."/>
            <person name="Barry K."/>
            <person name="Choi C."/>
            <person name="Cichocki N."/>
            <person name="Clum A."/>
            <person name="Copeland A."/>
            <person name="Hainaut M."/>
            <person name="Haridas S."/>
            <person name="Labutti K."/>
            <person name="Lindquist E."/>
            <person name="Lipzen A."/>
            <person name="Khouja H.-R."/>
            <person name="Murat C."/>
            <person name="Ohm R."/>
            <person name="Olson A."/>
            <person name="Spatafora J."/>
            <person name="Veneault-Fourrey C."/>
            <person name="Henrissat B."/>
            <person name="Grigoriev I."/>
            <person name="Martin F."/>
            <person name="Perotto S."/>
        </authorList>
    </citation>
    <scope>NUCLEOTIDE SEQUENCE [LARGE SCALE GENOMIC DNA]</scope>
    <source>
        <strain evidence="1 2">UAMH 7357</strain>
    </source>
</reference>
<name>A0A2J6QMN5_9HELO</name>
<protein>
    <submittedName>
        <fullName evidence="1">Uncharacterized protein</fullName>
    </submittedName>
</protein>
<dbReference type="AlphaFoldDB" id="A0A2J6QMN5"/>
<keyword evidence="2" id="KW-1185">Reference proteome</keyword>
<organism evidence="1 2">
    <name type="scientific">Hyaloscypha hepaticicola</name>
    <dbReference type="NCBI Taxonomy" id="2082293"/>
    <lineage>
        <taxon>Eukaryota</taxon>
        <taxon>Fungi</taxon>
        <taxon>Dikarya</taxon>
        <taxon>Ascomycota</taxon>
        <taxon>Pezizomycotina</taxon>
        <taxon>Leotiomycetes</taxon>
        <taxon>Helotiales</taxon>
        <taxon>Hyaloscyphaceae</taxon>
        <taxon>Hyaloscypha</taxon>
    </lineage>
</organism>
<accession>A0A2J6QMN5</accession>
<evidence type="ECO:0000313" key="2">
    <source>
        <dbReference type="Proteomes" id="UP000235672"/>
    </source>
</evidence>
<evidence type="ECO:0000313" key="1">
    <source>
        <dbReference type="EMBL" id="PMD27525.1"/>
    </source>
</evidence>
<dbReference type="Proteomes" id="UP000235672">
    <property type="component" value="Unassembled WGS sequence"/>
</dbReference>
<dbReference type="EMBL" id="KZ613465">
    <property type="protein sequence ID" value="PMD27525.1"/>
    <property type="molecule type" value="Genomic_DNA"/>
</dbReference>
<sequence length="166" mass="18722">MIAVYWGVKGFYRRRADGVEDESMGELMVKRRLGAQEMGERGAGCSRMVGFATGTSSRLVRLRFVLLGSFGEAFDPRPRSNAGGCRRQLANGILYNNVVDAQRIQVIMCRYSSTWTERPSQTPMCVAVLRNLEAAQPSRHLLLHGLPYSSSEPVLRCTMKYFVHHY</sequence>
<gene>
    <name evidence="1" type="ORF">NA56DRAFT_137311</name>
</gene>
<proteinExistence type="predicted"/>